<dbReference type="Proteomes" id="UP000199158">
    <property type="component" value="Unassembled WGS sequence"/>
</dbReference>
<dbReference type="OrthoDB" id="9786132at2"/>
<name>A0A1H7ZBB9_9FIRM</name>
<feature type="domain" description="4Fe-4S ferredoxin-type" evidence="2">
    <location>
        <begin position="151"/>
        <end position="181"/>
    </location>
</feature>
<feature type="transmembrane region" description="Helical" evidence="1">
    <location>
        <begin position="6"/>
        <end position="39"/>
    </location>
</feature>
<keyword evidence="1" id="KW-0812">Transmembrane</keyword>
<dbReference type="Pfam" id="PF12801">
    <property type="entry name" value="Fer4_5"/>
    <property type="match status" value="2"/>
</dbReference>
<evidence type="ECO:0000256" key="1">
    <source>
        <dbReference type="SAM" id="Phobius"/>
    </source>
</evidence>
<dbReference type="EMBL" id="FOCG01000001">
    <property type="protein sequence ID" value="SEM54787.1"/>
    <property type="molecule type" value="Genomic_DNA"/>
</dbReference>
<keyword evidence="1" id="KW-0472">Membrane</keyword>
<sequence length="183" mass="20857">MKNYKYLFVFTLTYFALGFLNIHFALLGLICMTLPIILLIKNTKKTWCQGYCPRASLYSKCGKLTSKYSYKTPAFFIKGFMKWIMLGYFAVSLTLIILSTIAVANGKPPLDIVKFLIVFPLGKIPQAFNIVSPPWVLHLSYRFYSMMATTTALGLILALIYKPRTWCTICPISTISELYIKSK</sequence>
<evidence type="ECO:0000259" key="2">
    <source>
        <dbReference type="Pfam" id="PF12801"/>
    </source>
</evidence>
<feature type="transmembrane region" description="Helical" evidence="1">
    <location>
        <begin position="83"/>
        <end position="104"/>
    </location>
</feature>
<feature type="transmembrane region" description="Helical" evidence="1">
    <location>
        <begin position="141"/>
        <end position="161"/>
    </location>
</feature>
<organism evidence="3 4">
    <name type="scientific">Hydrogenoanaerobacterium saccharovorans</name>
    <dbReference type="NCBI Taxonomy" id="474960"/>
    <lineage>
        <taxon>Bacteria</taxon>
        <taxon>Bacillati</taxon>
        <taxon>Bacillota</taxon>
        <taxon>Clostridia</taxon>
        <taxon>Eubacteriales</taxon>
        <taxon>Oscillospiraceae</taxon>
        <taxon>Hydrogenoanaerobacterium</taxon>
    </lineage>
</organism>
<dbReference type="AlphaFoldDB" id="A0A1H7ZBB9"/>
<dbReference type="RefSeq" id="WP_092751321.1">
    <property type="nucleotide sequence ID" value="NZ_FOCG01000001.1"/>
</dbReference>
<keyword evidence="4" id="KW-1185">Reference proteome</keyword>
<evidence type="ECO:0000313" key="4">
    <source>
        <dbReference type="Proteomes" id="UP000199158"/>
    </source>
</evidence>
<dbReference type="InterPro" id="IPR017896">
    <property type="entry name" value="4Fe4S_Fe-S-bd"/>
</dbReference>
<accession>A0A1H7ZBB9</accession>
<dbReference type="STRING" id="474960.SAMN05216180_0512"/>
<reference evidence="3 4" key="1">
    <citation type="submission" date="2016-10" db="EMBL/GenBank/DDBJ databases">
        <authorList>
            <person name="de Groot N.N."/>
        </authorList>
    </citation>
    <scope>NUCLEOTIDE SEQUENCE [LARGE SCALE GENOMIC DNA]</scope>
    <source>
        <strain evidence="3 4">CGMCC 1.5070</strain>
    </source>
</reference>
<proteinExistence type="predicted"/>
<evidence type="ECO:0000313" key="3">
    <source>
        <dbReference type="EMBL" id="SEM54787.1"/>
    </source>
</evidence>
<keyword evidence="1" id="KW-1133">Transmembrane helix</keyword>
<gene>
    <name evidence="3" type="ORF">SAMN05216180_0512</name>
</gene>
<feature type="domain" description="4Fe-4S ferredoxin-type" evidence="2">
    <location>
        <begin position="25"/>
        <end position="57"/>
    </location>
</feature>
<protein>
    <recommendedName>
        <fullName evidence="2">4Fe-4S ferredoxin-type domain-containing protein</fullName>
    </recommendedName>
</protein>